<dbReference type="AlphaFoldDB" id="A0ABD0LNB5"/>
<dbReference type="Proteomes" id="UP001519460">
    <property type="component" value="Unassembled WGS sequence"/>
</dbReference>
<protein>
    <submittedName>
        <fullName evidence="2">Uncharacterized protein</fullName>
    </submittedName>
</protein>
<feature type="compositionally biased region" description="Basic and acidic residues" evidence="1">
    <location>
        <begin position="152"/>
        <end position="163"/>
    </location>
</feature>
<comment type="caution">
    <text evidence="2">The sequence shown here is derived from an EMBL/GenBank/DDBJ whole genome shotgun (WGS) entry which is preliminary data.</text>
</comment>
<evidence type="ECO:0000313" key="3">
    <source>
        <dbReference type="Proteomes" id="UP001519460"/>
    </source>
</evidence>
<organism evidence="2 3">
    <name type="scientific">Batillaria attramentaria</name>
    <dbReference type="NCBI Taxonomy" id="370345"/>
    <lineage>
        <taxon>Eukaryota</taxon>
        <taxon>Metazoa</taxon>
        <taxon>Spiralia</taxon>
        <taxon>Lophotrochozoa</taxon>
        <taxon>Mollusca</taxon>
        <taxon>Gastropoda</taxon>
        <taxon>Caenogastropoda</taxon>
        <taxon>Sorbeoconcha</taxon>
        <taxon>Cerithioidea</taxon>
        <taxon>Batillariidae</taxon>
        <taxon>Batillaria</taxon>
    </lineage>
</organism>
<feature type="region of interest" description="Disordered" evidence="1">
    <location>
        <begin position="151"/>
        <end position="172"/>
    </location>
</feature>
<evidence type="ECO:0000313" key="2">
    <source>
        <dbReference type="EMBL" id="KAK7500827.1"/>
    </source>
</evidence>
<evidence type="ECO:0000256" key="1">
    <source>
        <dbReference type="SAM" id="MobiDB-lite"/>
    </source>
</evidence>
<dbReference type="EMBL" id="JACVVK020000035">
    <property type="protein sequence ID" value="KAK7500827.1"/>
    <property type="molecule type" value="Genomic_DNA"/>
</dbReference>
<reference evidence="2 3" key="1">
    <citation type="journal article" date="2023" name="Sci. Data">
        <title>Genome assembly of the Korean intertidal mud-creeper Batillaria attramentaria.</title>
        <authorList>
            <person name="Patra A.K."/>
            <person name="Ho P.T."/>
            <person name="Jun S."/>
            <person name="Lee S.J."/>
            <person name="Kim Y."/>
            <person name="Won Y.J."/>
        </authorList>
    </citation>
    <scope>NUCLEOTIDE SEQUENCE [LARGE SCALE GENOMIC DNA]</scope>
    <source>
        <strain evidence="2">Wonlab-2016</strain>
    </source>
</reference>
<gene>
    <name evidence="2" type="ORF">BaRGS_00008071</name>
</gene>
<proteinExistence type="predicted"/>
<keyword evidence="3" id="KW-1185">Reference proteome</keyword>
<sequence length="172" mass="18581">MCESGEGERRKRLCIPTSSATWSVTDKTEAAGRPHQWQERADLPVEGGIVIVTARTSTPPPALTLRPPSPVTKPRVPVSLKLQLYPWAHRDTPIMAVINSIAETDAAEKGGGTMQATNWRALCERVLGCRWVGNSHGVTPGKGTVIPTRAVMETEGRRRDPDGNGRLSSPPA</sequence>
<accession>A0ABD0LNB5</accession>
<name>A0ABD0LNB5_9CAEN</name>